<reference evidence="2 3" key="1">
    <citation type="submission" date="2021-06" db="EMBL/GenBank/DDBJ databases">
        <title>Caerostris darwini draft genome.</title>
        <authorList>
            <person name="Kono N."/>
            <person name="Arakawa K."/>
        </authorList>
    </citation>
    <scope>NUCLEOTIDE SEQUENCE [LARGE SCALE GENOMIC DNA]</scope>
</reference>
<dbReference type="Proteomes" id="UP001054837">
    <property type="component" value="Unassembled WGS sequence"/>
</dbReference>
<dbReference type="AlphaFoldDB" id="A0AAV4PQF4"/>
<sequence>MVISLATFTTFRNALRHIQSLVSVSNHKYPSYAIRYCSVKFAIDLTKFRNLFFLLSTILYNTCCIPLEAGTLTWPDMIDQRCLFIYPAVHPGQKKNEGPLQACVRHLQGIHVYLFCTKIADHTQSDSRISLSNYEDAPTPGKPNQKDNSNRHTRNLRQLFLKRSCCHPYPLQGYMRVYLSGHFMWFKSLEEKW</sequence>
<comment type="caution">
    <text evidence="2">The sequence shown here is derived from an EMBL/GenBank/DDBJ whole genome shotgun (WGS) entry which is preliminary data.</text>
</comment>
<evidence type="ECO:0000313" key="3">
    <source>
        <dbReference type="Proteomes" id="UP001054837"/>
    </source>
</evidence>
<feature type="region of interest" description="Disordered" evidence="1">
    <location>
        <begin position="131"/>
        <end position="151"/>
    </location>
</feature>
<evidence type="ECO:0000313" key="2">
    <source>
        <dbReference type="EMBL" id="GIX97437.1"/>
    </source>
</evidence>
<name>A0AAV4PQF4_9ARAC</name>
<gene>
    <name evidence="2" type="ORF">CDAR_119591</name>
</gene>
<evidence type="ECO:0000256" key="1">
    <source>
        <dbReference type="SAM" id="MobiDB-lite"/>
    </source>
</evidence>
<keyword evidence="3" id="KW-1185">Reference proteome</keyword>
<accession>A0AAV4PQF4</accession>
<organism evidence="2 3">
    <name type="scientific">Caerostris darwini</name>
    <dbReference type="NCBI Taxonomy" id="1538125"/>
    <lineage>
        <taxon>Eukaryota</taxon>
        <taxon>Metazoa</taxon>
        <taxon>Ecdysozoa</taxon>
        <taxon>Arthropoda</taxon>
        <taxon>Chelicerata</taxon>
        <taxon>Arachnida</taxon>
        <taxon>Araneae</taxon>
        <taxon>Araneomorphae</taxon>
        <taxon>Entelegynae</taxon>
        <taxon>Araneoidea</taxon>
        <taxon>Araneidae</taxon>
        <taxon>Caerostris</taxon>
    </lineage>
</organism>
<dbReference type="EMBL" id="BPLQ01003037">
    <property type="protein sequence ID" value="GIX97437.1"/>
    <property type="molecule type" value="Genomic_DNA"/>
</dbReference>
<protein>
    <submittedName>
        <fullName evidence="2">Uncharacterized protein</fullName>
    </submittedName>
</protein>
<proteinExistence type="predicted"/>